<comment type="caution">
    <text evidence="3">The sequence shown here is derived from an EMBL/GenBank/DDBJ whole genome shotgun (WGS) entry which is preliminary data.</text>
</comment>
<proteinExistence type="predicted"/>
<dbReference type="GO" id="GO:0016020">
    <property type="term" value="C:membrane"/>
    <property type="evidence" value="ECO:0007669"/>
    <property type="project" value="InterPro"/>
</dbReference>
<dbReference type="GO" id="GO:0007165">
    <property type="term" value="P:signal transduction"/>
    <property type="evidence" value="ECO:0007669"/>
    <property type="project" value="InterPro"/>
</dbReference>
<evidence type="ECO:0000313" key="3">
    <source>
        <dbReference type="EMBL" id="MBB5715561.1"/>
    </source>
</evidence>
<keyword evidence="1" id="KW-0812">Transmembrane</keyword>
<keyword evidence="1" id="KW-0472">Membrane</keyword>
<dbReference type="PROSITE" id="PS50885">
    <property type="entry name" value="HAMP"/>
    <property type="match status" value="1"/>
</dbReference>
<name>A0A7W9BEB4_9SPHN</name>
<organism evidence="3 4">
    <name type="scientific">Sphingomonas aerophila</name>
    <dbReference type="NCBI Taxonomy" id="1344948"/>
    <lineage>
        <taxon>Bacteria</taxon>
        <taxon>Pseudomonadati</taxon>
        <taxon>Pseudomonadota</taxon>
        <taxon>Alphaproteobacteria</taxon>
        <taxon>Sphingomonadales</taxon>
        <taxon>Sphingomonadaceae</taxon>
        <taxon>Sphingomonas</taxon>
    </lineage>
</organism>
<accession>A0A7W9BEB4</accession>
<dbReference type="EMBL" id="JACIJK010000007">
    <property type="protein sequence ID" value="MBB5715561.1"/>
    <property type="molecule type" value="Genomic_DNA"/>
</dbReference>
<dbReference type="Gene3D" id="6.10.340.10">
    <property type="match status" value="1"/>
</dbReference>
<protein>
    <submittedName>
        <fullName evidence="3">Methyl-accepting chemotaxis protein</fullName>
    </submittedName>
</protein>
<gene>
    <name evidence="3" type="ORF">FHS94_002416</name>
</gene>
<dbReference type="AlphaFoldDB" id="A0A7W9BEB4"/>
<evidence type="ECO:0000313" key="4">
    <source>
        <dbReference type="Proteomes" id="UP000546200"/>
    </source>
</evidence>
<keyword evidence="4" id="KW-1185">Reference proteome</keyword>
<evidence type="ECO:0000256" key="1">
    <source>
        <dbReference type="SAM" id="Phobius"/>
    </source>
</evidence>
<keyword evidence="1" id="KW-1133">Transmembrane helix</keyword>
<dbReference type="RefSeq" id="WP_184058022.1">
    <property type="nucleotide sequence ID" value="NZ_JACIJK010000007.1"/>
</dbReference>
<evidence type="ECO:0000259" key="2">
    <source>
        <dbReference type="PROSITE" id="PS50885"/>
    </source>
</evidence>
<dbReference type="InterPro" id="IPR003660">
    <property type="entry name" value="HAMP_dom"/>
</dbReference>
<dbReference type="Proteomes" id="UP000546200">
    <property type="component" value="Unassembled WGS sequence"/>
</dbReference>
<sequence>MRWFAANAPIRLKMLIAFGSLSALLVLTAISAVVAPDSTAYVAAAASVAAILMSAWYREAICRPYVGTVLRMEALAAGDLTSPIAHTDFEDCVGRMTKAMFTFRATAQAQIAQNAEAEKHAEIVRGMTANLKCLAECDLTAGCCQSNANASPQDAVRLTGVAA</sequence>
<feature type="transmembrane region" description="Helical" evidence="1">
    <location>
        <begin position="41"/>
        <end position="57"/>
    </location>
</feature>
<reference evidence="3 4" key="1">
    <citation type="submission" date="2020-08" db="EMBL/GenBank/DDBJ databases">
        <title>Genomic Encyclopedia of Type Strains, Phase IV (KMG-IV): sequencing the most valuable type-strain genomes for metagenomic binning, comparative biology and taxonomic classification.</title>
        <authorList>
            <person name="Goeker M."/>
        </authorList>
    </citation>
    <scope>NUCLEOTIDE SEQUENCE [LARGE SCALE GENOMIC DNA]</scope>
    <source>
        <strain evidence="3 4">DSM 100044</strain>
    </source>
</reference>
<feature type="domain" description="HAMP" evidence="2">
    <location>
        <begin position="72"/>
        <end position="112"/>
    </location>
</feature>